<evidence type="ECO:0000313" key="4">
    <source>
        <dbReference type="Proteomes" id="UP000215005"/>
    </source>
</evidence>
<dbReference type="EMBL" id="CP022753">
    <property type="protein sequence ID" value="ASU84442.1"/>
    <property type="molecule type" value="Genomic_DNA"/>
</dbReference>
<dbReference type="KEGG" id="ngv:CDO52_18015"/>
<dbReference type="AlphaFoldDB" id="A0A223S8N4"/>
<organism evidence="3 4">
    <name type="scientific">Nocardiopsis gilva YIM 90087</name>
    <dbReference type="NCBI Taxonomy" id="1235441"/>
    <lineage>
        <taxon>Bacteria</taxon>
        <taxon>Bacillati</taxon>
        <taxon>Actinomycetota</taxon>
        <taxon>Actinomycetes</taxon>
        <taxon>Streptosporangiales</taxon>
        <taxon>Nocardiopsidaceae</taxon>
        <taxon>Nocardiopsis</taxon>
    </lineage>
</organism>
<feature type="chain" id="PRO_5011293218" description="Peptidase inhibitor family I36" evidence="2">
    <location>
        <begin position="28"/>
        <end position="142"/>
    </location>
</feature>
<evidence type="ECO:0000313" key="3">
    <source>
        <dbReference type="EMBL" id="ASU84442.1"/>
    </source>
</evidence>
<accession>A0A223S8N4</accession>
<name>A0A223S8N4_9ACTN</name>
<evidence type="ECO:0000256" key="1">
    <source>
        <dbReference type="SAM" id="MobiDB-lite"/>
    </source>
</evidence>
<dbReference type="Proteomes" id="UP000215005">
    <property type="component" value="Chromosome"/>
</dbReference>
<feature type="region of interest" description="Disordered" evidence="1">
    <location>
        <begin position="120"/>
        <end position="142"/>
    </location>
</feature>
<reference evidence="3 4" key="1">
    <citation type="submission" date="2017-08" db="EMBL/GenBank/DDBJ databases">
        <title>The complete genome sequence of Nocardiopsis gilva YIM 90087.</title>
        <authorList>
            <person name="Yin M."/>
            <person name="Tang S."/>
        </authorList>
    </citation>
    <scope>NUCLEOTIDE SEQUENCE [LARGE SCALE GENOMIC DNA]</scope>
    <source>
        <strain evidence="3 4">YIM 90087</strain>
    </source>
</reference>
<gene>
    <name evidence="3" type="ORF">CDO52_18015</name>
</gene>
<evidence type="ECO:0000256" key="2">
    <source>
        <dbReference type="SAM" id="SignalP"/>
    </source>
</evidence>
<dbReference type="Pfam" id="PF03995">
    <property type="entry name" value="Inhibitor_I36"/>
    <property type="match status" value="1"/>
</dbReference>
<proteinExistence type="predicted"/>
<sequence length="142" mass="15525">MRTARRFLSVLAVAGLATFGVPAAAMAEVGTQDTGMRLQAAAASAWQGKCAKGDVCVWSGRNGTGTRCAWNGNDPDWQGGAVQCRPHGFKVQSVWNNGYQGKYDTVWFYQKANYRQGIYDPLPPSSSGHNIKPTTMRSHQWK</sequence>
<protein>
    <recommendedName>
        <fullName evidence="5">Peptidase inhibitor family I36</fullName>
    </recommendedName>
</protein>
<feature type="signal peptide" evidence="2">
    <location>
        <begin position="1"/>
        <end position="27"/>
    </location>
</feature>
<feature type="compositionally biased region" description="Polar residues" evidence="1">
    <location>
        <begin position="125"/>
        <end position="142"/>
    </location>
</feature>
<dbReference type="RefSeq" id="WP_017618240.1">
    <property type="nucleotide sequence ID" value="NZ_ANBG01000153.1"/>
</dbReference>
<evidence type="ECO:0008006" key="5">
    <source>
        <dbReference type="Google" id="ProtNLM"/>
    </source>
</evidence>
<keyword evidence="2" id="KW-0732">Signal</keyword>
<keyword evidence="4" id="KW-1185">Reference proteome</keyword>